<sequence length="149" mass="16294">MKISHILVPTDFSPFSDLAIQNAAFFCKVFDAQLTLAHVLTLSEVNALTSEPGNPWENVIQAIQNDMQQEYNKNSSECQLGKNPILEVLVGEPAEEIVKFAEENQVNLIIMGTHGRTGLASIFLGSVTVDVIKKTCIPVTVIKCLSALH</sequence>
<comment type="caution">
    <text evidence="3">The sequence shown here is derived from an EMBL/GenBank/DDBJ whole genome shotgun (WGS) entry which is preliminary data.</text>
</comment>
<dbReference type="AlphaFoldDB" id="A0A1V5SI03"/>
<dbReference type="InterPro" id="IPR006015">
    <property type="entry name" value="Universal_stress_UspA"/>
</dbReference>
<dbReference type="CDD" id="cd00293">
    <property type="entry name" value="USP-like"/>
    <property type="match status" value="1"/>
</dbReference>
<evidence type="ECO:0000313" key="3">
    <source>
        <dbReference type="EMBL" id="OQA54169.1"/>
    </source>
</evidence>
<protein>
    <submittedName>
        <fullName evidence="3">Universal stress protein UspE</fullName>
    </submittedName>
</protein>
<evidence type="ECO:0000259" key="2">
    <source>
        <dbReference type="Pfam" id="PF00582"/>
    </source>
</evidence>
<organism evidence="3">
    <name type="scientific">Candidatus Atribacter allofermentans</name>
    <dbReference type="NCBI Taxonomy" id="1852833"/>
    <lineage>
        <taxon>Bacteria</taxon>
        <taxon>Pseudomonadati</taxon>
        <taxon>Atribacterota</taxon>
        <taxon>Atribacteria</taxon>
        <taxon>Atribacterales</taxon>
        <taxon>Atribacteraceae</taxon>
        <taxon>Atribacter</taxon>
    </lineage>
</organism>
<dbReference type="PRINTS" id="PR01438">
    <property type="entry name" value="UNVRSLSTRESS"/>
</dbReference>
<dbReference type="SUPFAM" id="SSF52402">
    <property type="entry name" value="Adenine nucleotide alpha hydrolases-like"/>
    <property type="match status" value="1"/>
</dbReference>
<dbReference type="InterPro" id="IPR014729">
    <property type="entry name" value="Rossmann-like_a/b/a_fold"/>
</dbReference>
<dbReference type="InterPro" id="IPR006016">
    <property type="entry name" value="UspA"/>
</dbReference>
<dbReference type="Proteomes" id="UP000485569">
    <property type="component" value="Unassembled WGS sequence"/>
</dbReference>
<name>A0A1V5SI03_9BACT</name>
<reference evidence="3" key="1">
    <citation type="submission" date="2017-02" db="EMBL/GenBank/DDBJ databases">
        <title>Delving into the versatile metabolic prowess of the omnipresent phylum Bacteroidetes.</title>
        <authorList>
            <person name="Nobu M.K."/>
            <person name="Mei R."/>
            <person name="Narihiro T."/>
            <person name="Kuroda K."/>
            <person name="Liu W.-T."/>
        </authorList>
    </citation>
    <scope>NUCLEOTIDE SEQUENCE</scope>
    <source>
        <strain evidence="3">ADurb.Bin276</strain>
    </source>
</reference>
<dbReference type="PANTHER" id="PTHR46268">
    <property type="entry name" value="STRESS RESPONSE PROTEIN NHAX"/>
    <property type="match status" value="1"/>
</dbReference>
<dbReference type="Pfam" id="PF00582">
    <property type="entry name" value="Usp"/>
    <property type="match status" value="1"/>
</dbReference>
<gene>
    <name evidence="3" type="ORF">BWY41_02247</name>
</gene>
<dbReference type="EMBL" id="MWBQ01000224">
    <property type="protein sequence ID" value="OQA54169.1"/>
    <property type="molecule type" value="Genomic_DNA"/>
</dbReference>
<proteinExistence type="inferred from homology"/>
<comment type="similarity">
    <text evidence="1">Belongs to the universal stress protein A family.</text>
</comment>
<dbReference type="Gene3D" id="3.40.50.620">
    <property type="entry name" value="HUPs"/>
    <property type="match status" value="1"/>
</dbReference>
<feature type="domain" description="UspA" evidence="2">
    <location>
        <begin position="4"/>
        <end position="143"/>
    </location>
</feature>
<dbReference type="PANTHER" id="PTHR46268:SF6">
    <property type="entry name" value="UNIVERSAL STRESS PROTEIN UP12"/>
    <property type="match status" value="1"/>
</dbReference>
<evidence type="ECO:0000256" key="1">
    <source>
        <dbReference type="ARBA" id="ARBA00008791"/>
    </source>
</evidence>
<accession>A0A1V5SI03</accession>